<reference evidence="1 2" key="1">
    <citation type="submission" date="2019-03" db="EMBL/GenBank/DDBJ databases">
        <title>Single cell metagenomics reveals metabolic interactions within the superorganism composed of flagellate Streblomastix strix and complex community of Bacteroidetes bacteria on its surface.</title>
        <authorList>
            <person name="Treitli S.C."/>
            <person name="Kolisko M."/>
            <person name="Husnik F."/>
            <person name="Keeling P."/>
            <person name="Hampl V."/>
        </authorList>
    </citation>
    <scope>NUCLEOTIDE SEQUENCE [LARGE SCALE GENOMIC DNA]</scope>
    <source>
        <strain evidence="1">ST1C</strain>
    </source>
</reference>
<sequence length="241" mass="27248">MQIVVGEKKQIWMLLKMAINQMVKQKVNLAGIQLFETDYGVDGQELKGGGTGEFYQSGDYAFRGYFQAGENCIYDQFAIKLKFLTEEDLAIDDVDDYQGGRGGNQADACYAAEAMELQFIEIEVDLEFQTINRVTKEVIEKEKHYNSLTIIKLEMDVSIRVYHILHPNSITPQFIALFFLFHFYLRYFSLDTSIQSYSSCGLGGEEIRGSLCGGGSHNNFDDYCVCLDQQDGAYKLDADVG</sequence>
<evidence type="ECO:0000313" key="1">
    <source>
        <dbReference type="EMBL" id="KAA6402939.1"/>
    </source>
</evidence>
<dbReference type="AlphaFoldDB" id="A0A5J4X8S3"/>
<proteinExistence type="predicted"/>
<accession>A0A5J4X8S3</accession>
<organism evidence="1 2">
    <name type="scientific">Streblomastix strix</name>
    <dbReference type="NCBI Taxonomy" id="222440"/>
    <lineage>
        <taxon>Eukaryota</taxon>
        <taxon>Metamonada</taxon>
        <taxon>Preaxostyla</taxon>
        <taxon>Oxymonadida</taxon>
        <taxon>Streblomastigidae</taxon>
        <taxon>Streblomastix</taxon>
    </lineage>
</organism>
<dbReference type="Proteomes" id="UP000324800">
    <property type="component" value="Unassembled WGS sequence"/>
</dbReference>
<gene>
    <name evidence="1" type="ORF">EZS28_001532</name>
</gene>
<comment type="caution">
    <text evidence="1">The sequence shown here is derived from an EMBL/GenBank/DDBJ whole genome shotgun (WGS) entry which is preliminary data.</text>
</comment>
<name>A0A5J4X8S3_9EUKA</name>
<protein>
    <submittedName>
        <fullName evidence="1">Uncharacterized protein</fullName>
    </submittedName>
</protein>
<dbReference type="EMBL" id="SNRW01000161">
    <property type="protein sequence ID" value="KAA6402939.1"/>
    <property type="molecule type" value="Genomic_DNA"/>
</dbReference>
<evidence type="ECO:0000313" key="2">
    <source>
        <dbReference type="Proteomes" id="UP000324800"/>
    </source>
</evidence>